<proteinExistence type="predicted"/>
<reference evidence="1 2" key="1">
    <citation type="journal article" date="2019" name="Genome Biol. Evol.">
        <title>Insights into the evolution of the New World diploid cottons (Gossypium, subgenus Houzingenia) based on genome sequencing.</title>
        <authorList>
            <person name="Grover C.E."/>
            <person name="Arick M.A. 2nd"/>
            <person name="Thrash A."/>
            <person name="Conover J.L."/>
            <person name="Sanders W.S."/>
            <person name="Peterson D.G."/>
            <person name="Frelichowski J.E."/>
            <person name="Scheffler J.A."/>
            <person name="Scheffler B.E."/>
            <person name="Wendel J.F."/>
        </authorList>
    </citation>
    <scope>NUCLEOTIDE SEQUENCE [LARGE SCALE GENOMIC DNA]</scope>
    <source>
        <strain evidence="1">8</strain>
        <tissue evidence="1">Leaf</tissue>
    </source>
</reference>
<gene>
    <name evidence="1" type="ORF">Gotri_013787</name>
</gene>
<organism evidence="1 2">
    <name type="scientific">Gossypium trilobum</name>
    <dbReference type="NCBI Taxonomy" id="34281"/>
    <lineage>
        <taxon>Eukaryota</taxon>
        <taxon>Viridiplantae</taxon>
        <taxon>Streptophyta</taxon>
        <taxon>Embryophyta</taxon>
        <taxon>Tracheophyta</taxon>
        <taxon>Spermatophyta</taxon>
        <taxon>Magnoliopsida</taxon>
        <taxon>eudicotyledons</taxon>
        <taxon>Gunneridae</taxon>
        <taxon>Pentapetalae</taxon>
        <taxon>rosids</taxon>
        <taxon>malvids</taxon>
        <taxon>Malvales</taxon>
        <taxon>Malvaceae</taxon>
        <taxon>Malvoideae</taxon>
        <taxon>Gossypium</taxon>
    </lineage>
</organism>
<evidence type="ECO:0000313" key="1">
    <source>
        <dbReference type="EMBL" id="MBA0764432.1"/>
    </source>
</evidence>
<evidence type="ECO:0000313" key="2">
    <source>
        <dbReference type="Proteomes" id="UP000593568"/>
    </source>
</evidence>
<protein>
    <submittedName>
        <fullName evidence="1">Uncharacterized protein</fullName>
    </submittedName>
</protein>
<comment type="caution">
    <text evidence="1">The sequence shown here is derived from an EMBL/GenBank/DDBJ whole genome shotgun (WGS) entry which is preliminary data.</text>
</comment>
<sequence>MTRRRKQPRRLMWLFIVYVDLKLTLISLKTHRRSWEEGHLPRRKFERWLLGWLTRSTTKTELIIIMTIMIRVMTITSGKNSVRRLRRERARYRRRRIMKWGGCRF</sequence>
<accession>A0A7J9DUK6</accession>
<keyword evidence="2" id="KW-1185">Reference proteome</keyword>
<dbReference type="Proteomes" id="UP000593568">
    <property type="component" value="Unassembled WGS sequence"/>
</dbReference>
<dbReference type="AlphaFoldDB" id="A0A7J9DUK6"/>
<dbReference type="EMBL" id="JABEZW010000004">
    <property type="protein sequence ID" value="MBA0764432.1"/>
    <property type="molecule type" value="Genomic_DNA"/>
</dbReference>
<name>A0A7J9DUK6_9ROSI</name>